<comment type="subcellular location">
    <subcellularLocation>
        <location evidence="1">Cell inner membrane</location>
        <topology evidence="1">Multi-pass membrane protein</topology>
    </subcellularLocation>
</comment>
<dbReference type="AlphaFoldDB" id="A0AAV3M347"/>
<name>A0AAV3M347_9GAMM</name>
<feature type="transmembrane region" description="Helical" evidence="8">
    <location>
        <begin position="349"/>
        <end position="369"/>
    </location>
</feature>
<feature type="transmembrane region" description="Helical" evidence="8">
    <location>
        <begin position="149"/>
        <end position="167"/>
    </location>
</feature>
<keyword evidence="7 8" id="KW-0472">Membrane</keyword>
<dbReference type="SUPFAM" id="SSF103473">
    <property type="entry name" value="MFS general substrate transporter"/>
    <property type="match status" value="1"/>
</dbReference>
<dbReference type="CDD" id="cd06172">
    <property type="entry name" value="MFS_LacY"/>
    <property type="match status" value="1"/>
</dbReference>
<keyword evidence="5 8" id="KW-0812">Transmembrane</keyword>
<dbReference type="PANTHER" id="PTHR23522">
    <property type="entry name" value="BLL5896 PROTEIN"/>
    <property type="match status" value="1"/>
</dbReference>
<feature type="transmembrane region" description="Helical" evidence="8">
    <location>
        <begin position="173"/>
        <end position="190"/>
    </location>
</feature>
<dbReference type="InterPro" id="IPR000576">
    <property type="entry name" value="LacY/RafB_perm_fam"/>
</dbReference>
<dbReference type="Proteomes" id="UP000022311">
    <property type="component" value="Unassembled WGS sequence"/>
</dbReference>
<feature type="transmembrane region" description="Helical" evidence="8">
    <location>
        <begin position="291"/>
        <end position="309"/>
    </location>
</feature>
<dbReference type="NCBIfam" id="TIGR00882">
    <property type="entry name" value="2A0105"/>
    <property type="match status" value="1"/>
</dbReference>
<dbReference type="PANTHER" id="PTHR23522:SF10">
    <property type="entry name" value="3-PHENYLPROPIONIC ACID TRANSPORTER-RELATED"/>
    <property type="match status" value="1"/>
</dbReference>
<evidence type="ECO:0000256" key="2">
    <source>
        <dbReference type="ARBA" id="ARBA00022448"/>
    </source>
</evidence>
<feature type="transmembrane region" description="Helical" evidence="8">
    <location>
        <begin position="260"/>
        <end position="279"/>
    </location>
</feature>
<dbReference type="GO" id="GO:0015528">
    <property type="term" value="F:lactose:proton symporter activity"/>
    <property type="evidence" value="ECO:0007669"/>
    <property type="project" value="TreeGrafter"/>
</dbReference>
<dbReference type="InterPro" id="IPR020846">
    <property type="entry name" value="MFS_dom"/>
</dbReference>
<keyword evidence="6 8" id="KW-1133">Transmembrane helix</keyword>
<dbReference type="PROSITE" id="PS50850">
    <property type="entry name" value="MFS"/>
    <property type="match status" value="1"/>
</dbReference>
<dbReference type="InterPro" id="IPR036259">
    <property type="entry name" value="MFS_trans_sf"/>
</dbReference>
<sequence>MGKKTRANIHAYLTLSGLLFTFFWTWSSVFSLVSLWLSQKIGLKGTDTGIIFSVISLTAFCAQPLYGFIQDRLGLRKNLLWFLGGLLLISGPWFIFVCTPLLKWNIFAGAAALGIYVGATFFAGIGALESYTERVSRIASFEYGRARMWGSLGWAGATFFAGLLFNIDPNLNFAMGSVSALLFIILLWRLRNVRPHTMNELEFGKTQSLTVSDALGLLRMRSFWSLVIFVCGVSVYNVYDQQFPVYFASLFANQNEGNEMFGYLNSLQVFLEAGGMFLAPFLVNRIGAKRGLLLSGLIMALRILGSGLADDAITISLMKLLHAVELPILLISLFKYITSVFDKRLSATIYLVGFQFTASLCASFLSPLAGYGYDTLGFADTYMILAAIVISMTIISSVLLQSENTSTVSNPMTTSKKTVEL</sequence>
<feature type="transmembrane region" description="Helical" evidence="8">
    <location>
        <begin position="223"/>
        <end position="240"/>
    </location>
</feature>
<dbReference type="Gene3D" id="1.20.1250.20">
    <property type="entry name" value="MFS general substrate transporter like domains"/>
    <property type="match status" value="2"/>
</dbReference>
<evidence type="ECO:0000313" key="10">
    <source>
        <dbReference type="EMBL" id="EUD09944.1"/>
    </source>
</evidence>
<evidence type="ECO:0000313" key="11">
    <source>
        <dbReference type="Proteomes" id="UP000022311"/>
    </source>
</evidence>
<feature type="domain" description="Major facilitator superfamily (MFS) profile" evidence="9">
    <location>
        <begin position="11"/>
        <end position="404"/>
    </location>
</feature>
<reference evidence="10 11" key="1">
    <citation type="submission" date="2014-01" db="EMBL/GenBank/DDBJ databases">
        <authorList>
            <person name="Durkin A.S."/>
            <person name="McCorrison J."/>
            <person name="Torralba M."/>
            <person name="Gillis M."/>
            <person name="Haft D.H."/>
            <person name="Methe B."/>
            <person name="Sutton G."/>
            <person name="Nelson K.E."/>
        </authorList>
    </citation>
    <scope>NUCLEOTIDE SEQUENCE [LARGE SCALE GENOMIC DNA]</scope>
    <source>
        <strain evidence="10 11">205/92</strain>
    </source>
</reference>
<evidence type="ECO:0000256" key="3">
    <source>
        <dbReference type="ARBA" id="ARBA00022475"/>
    </source>
</evidence>
<proteinExistence type="predicted"/>
<feature type="transmembrane region" description="Helical" evidence="8">
    <location>
        <begin position="12"/>
        <end position="37"/>
    </location>
</feature>
<feature type="transmembrane region" description="Helical" evidence="8">
    <location>
        <begin position="315"/>
        <end position="337"/>
    </location>
</feature>
<keyword evidence="4" id="KW-0997">Cell inner membrane</keyword>
<keyword evidence="3" id="KW-1003">Cell membrane</keyword>
<feature type="transmembrane region" description="Helical" evidence="8">
    <location>
        <begin position="49"/>
        <end position="68"/>
    </location>
</feature>
<evidence type="ECO:0000256" key="7">
    <source>
        <dbReference type="ARBA" id="ARBA00023136"/>
    </source>
</evidence>
<evidence type="ECO:0000256" key="8">
    <source>
        <dbReference type="SAM" id="Phobius"/>
    </source>
</evidence>
<evidence type="ECO:0000256" key="6">
    <source>
        <dbReference type="ARBA" id="ARBA00022989"/>
    </source>
</evidence>
<dbReference type="EMBL" id="JALD01000065">
    <property type="protein sequence ID" value="EUD09944.1"/>
    <property type="molecule type" value="Genomic_DNA"/>
</dbReference>
<protein>
    <submittedName>
        <fullName evidence="10">Oligosaccharide:H+ symporter</fullName>
    </submittedName>
</protein>
<accession>A0AAV3M347</accession>
<keyword evidence="2" id="KW-0813">Transport</keyword>
<dbReference type="GO" id="GO:0030395">
    <property type="term" value="F:lactose binding"/>
    <property type="evidence" value="ECO:0007669"/>
    <property type="project" value="TreeGrafter"/>
</dbReference>
<dbReference type="RefSeq" id="WP_006662514.1">
    <property type="nucleotide sequence ID" value="NZ_JALD01000065.1"/>
</dbReference>
<comment type="caution">
    <text evidence="10">The sequence shown here is derived from an EMBL/GenBank/DDBJ whole genome shotgun (WGS) entry which is preliminary data.</text>
</comment>
<dbReference type="PRINTS" id="PR00174">
    <property type="entry name" value="LACYSMPORT"/>
</dbReference>
<feature type="transmembrane region" description="Helical" evidence="8">
    <location>
        <begin position="80"/>
        <end position="102"/>
    </location>
</feature>
<dbReference type="Pfam" id="PF01306">
    <property type="entry name" value="LacY_symp"/>
    <property type="match status" value="1"/>
</dbReference>
<gene>
    <name evidence="10" type="ORF">HMPREF1563_0658</name>
</gene>
<organism evidence="10 11">
    <name type="scientific">Providencia alcalifaciens 205/92</name>
    <dbReference type="NCBI Taxonomy" id="1256988"/>
    <lineage>
        <taxon>Bacteria</taxon>
        <taxon>Pseudomonadati</taxon>
        <taxon>Pseudomonadota</taxon>
        <taxon>Gammaproteobacteria</taxon>
        <taxon>Enterobacterales</taxon>
        <taxon>Morganellaceae</taxon>
        <taxon>Providencia</taxon>
    </lineage>
</organism>
<feature type="transmembrane region" description="Helical" evidence="8">
    <location>
        <begin position="381"/>
        <end position="400"/>
    </location>
</feature>
<evidence type="ECO:0000256" key="1">
    <source>
        <dbReference type="ARBA" id="ARBA00004429"/>
    </source>
</evidence>
<evidence type="ECO:0000256" key="5">
    <source>
        <dbReference type="ARBA" id="ARBA00022692"/>
    </source>
</evidence>
<feature type="transmembrane region" description="Helical" evidence="8">
    <location>
        <begin position="108"/>
        <end position="128"/>
    </location>
</feature>
<dbReference type="NCBIfam" id="NF007077">
    <property type="entry name" value="PRK09528.1"/>
    <property type="match status" value="1"/>
</dbReference>
<dbReference type="GO" id="GO:0005886">
    <property type="term" value="C:plasma membrane"/>
    <property type="evidence" value="ECO:0007669"/>
    <property type="project" value="UniProtKB-SubCell"/>
</dbReference>
<evidence type="ECO:0000259" key="9">
    <source>
        <dbReference type="PROSITE" id="PS50850"/>
    </source>
</evidence>
<evidence type="ECO:0000256" key="4">
    <source>
        <dbReference type="ARBA" id="ARBA00022519"/>
    </source>
</evidence>